<dbReference type="GO" id="GO:0016887">
    <property type="term" value="F:ATP hydrolysis activity"/>
    <property type="evidence" value="ECO:0007669"/>
    <property type="project" value="InterPro"/>
</dbReference>
<dbReference type="RefSeq" id="WP_168079902.1">
    <property type="nucleotide sequence ID" value="NZ_BAAAQJ010000001.1"/>
</dbReference>
<evidence type="ECO:0000313" key="15">
    <source>
        <dbReference type="EMBL" id="GIG76032.1"/>
    </source>
</evidence>
<dbReference type="InterPro" id="IPR017871">
    <property type="entry name" value="ABC_transporter-like_CS"/>
</dbReference>
<evidence type="ECO:0000256" key="1">
    <source>
        <dbReference type="ARBA" id="ARBA00004429"/>
    </source>
</evidence>
<feature type="transmembrane region" description="Helical" evidence="12">
    <location>
        <begin position="50"/>
        <end position="73"/>
    </location>
</feature>
<keyword evidence="8 12" id="KW-1133">Transmembrane helix</keyword>
<feature type="transmembrane region" description="Helical" evidence="12">
    <location>
        <begin position="162"/>
        <end position="186"/>
    </location>
</feature>
<keyword evidence="4" id="KW-0997">Cell inner membrane</keyword>
<evidence type="ECO:0000256" key="9">
    <source>
        <dbReference type="ARBA" id="ARBA00023136"/>
    </source>
</evidence>
<dbReference type="GO" id="GO:0005886">
    <property type="term" value="C:plasma membrane"/>
    <property type="evidence" value="ECO:0007669"/>
    <property type="project" value="UniProtKB-SubCell"/>
</dbReference>
<evidence type="ECO:0000256" key="6">
    <source>
        <dbReference type="ARBA" id="ARBA00022741"/>
    </source>
</evidence>
<evidence type="ECO:0000256" key="2">
    <source>
        <dbReference type="ARBA" id="ARBA00022448"/>
    </source>
</evidence>
<dbReference type="PROSITE" id="PS50929">
    <property type="entry name" value="ABC_TM1F"/>
    <property type="match status" value="1"/>
</dbReference>
<proteinExistence type="inferred from homology"/>
<evidence type="ECO:0000256" key="4">
    <source>
        <dbReference type="ARBA" id="ARBA00022519"/>
    </source>
</evidence>
<dbReference type="Pfam" id="PF00664">
    <property type="entry name" value="ABC_membrane"/>
    <property type="match status" value="1"/>
</dbReference>
<protein>
    <submittedName>
        <fullName evidence="15">Lipid A export permease/ATP-binding protein MsbA</fullName>
    </submittedName>
</protein>
<dbReference type="FunFam" id="3.40.50.300:FF:000221">
    <property type="entry name" value="Multidrug ABC transporter ATP-binding protein"/>
    <property type="match status" value="1"/>
</dbReference>
<dbReference type="GO" id="GO:0005524">
    <property type="term" value="F:ATP binding"/>
    <property type="evidence" value="ECO:0007669"/>
    <property type="project" value="UniProtKB-KW"/>
</dbReference>
<dbReference type="Proteomes" id="UP000653674">
    <property type="component" value="Unassembled WGS sequence"/>
</dbReference>
<evidence type="ECO:0000256" key="10">
    <source>
        <dbReference type="ARBA" id="ARBA00023455"/>
    </source>
</evidence>
<evidence type="ECO:0000259" key="13">
    <source>
        <dbReference type="PROSITE" id="PS50893"/>
    </source>
</evidence>
<dbReference type="InterPro" id="IPR011527">
    <property type="entry name" value="ABC1_TM_dom"/>
</dbReference>
<keyword evidence="6" id="KW-0547">Nucleotide-binding</keyword>
<dbReference type="PANTHER" id="PTHR24221:SF654">
    <property type="entry name" value="ATP-BINDING CASSETTE SUB-FAMILY B MEMBER 6"/>
    <property type="match status" value="1"/>
</dbReference>
<evidence type="ECO:0000256" key="11">
    <source>
        <dbReference type="SAM" id="MobiDB-lite"/>
    </source>
</evidence>
<dbReference type="Gene3D" id="1.20.1560.10">
    <property type="entry name" value="ABC transporter type 1, transmembrane domain"/>
    <property type="match status" value="1"/>
</dbReference>
<dbReference type="GO" id="GO:0034040">
    <property type="term" value="F:ATPase-coupled lipid transmembrane transporter activity"/>
    <property type="evidence" value="ECO:0007669"/>
    <property type="project" value="TreeGrafter"/>
</dbReference>
<dbReference type="PANTHER" id="PTHR24221">
    <property type="entry name" value="ATP-BINDING CASSETTE SUB-FAMILY B"/>
    <property type="match status" value="1"/>
</dbReference>
<dbReference type="SUPFAM" id="SSF90123">
    <property type="entry name" value="ABC transporter transmembrane region"/>
    <property type="match status" value="1"/>
</dbReference>
<keyword evidence="9 12" id="KW-0472">Membrane</keyword>
<dbReference type="EMBL" id="BONU01000042">
    <property type="protein sequence ID" value="GIG76032.1"/>
    <property type="molecule type" value="Genomic_DNA"/>
</dbReference>
<dbReference type="CDD" id="cd18564">
    <property type="entry name" value="ABC_6TM_exporter_like"/>
    <property type="match status" value="1"/>
</dbReference>
<evidence type="ECO:0000256" key="8">
    <source>
        <dbReference type="ARBA" id="ARBA00022989"/>
    </source>
</evidence>
<name>A0A8J3LNM9_9ACTN</name>
<dbReference type="SUPFAM" id="SSF52540">
    <property type="entry name" value="P-loop containing nucleoside triphosphate hydrolases"/>
    <property type="match status" value="1"/>
</dbReference>
<evidence type="ECO:0000313" key="16">
    <source>
        <dbReference type="Proteomes" id="UP000653674"/>
    </source>
</evidence>
<dbReference type="Pfam" id="PF00005">
    <property type="entry name" value="ABC_tran"/>
    <property type="match status" value="1"/>
</dbReference>
<comment type="subcellular location">
    <subcellularLocation>
        <location evidence="1">Cell inner membrane</location>
        <topology evidence="1">Multi-pass membrane protein</topology>
    </subcellularLocation>
</comment>
<evidence type="ECO:0000256" key="12">
    <source>
        <dbReference type="SAM" id="Phobius"/>
    </source>
</evidence>
<feature type="transmembrane region" description="Helical" evidence="12">
    <location>
        <begin position="93"/>
        <end position="117"/>
    </location>
</feature>
<keyword evidence="5 12" id="KW-0812">Transmembrane</keyword>
<dbReference type="GO" id="GO:0140359">
    <property type="term" value="F:ABC-type transporter activity"/>
    <property type="evidence" value="ECO:0007669"/>
    <property type="project" value="InterPro"/>
</dbReference>
<keyword evidence="2" id="KW-0813">Transport</keyword>
<sequence>MALLRPDAAKRRAVSAPAPDDDAEYVEQAAAVPISTILRRFWPFVRRRPVGLAAVLGISTVAPFIEAGEVWLFKIVVDDMLIPKNFGVFPRVAALYLIFLLIQGVLRFVDGVLSTWLSQRFLIDLRGHVFRHLQAFSIDFFQRRRLGDLVSRLTSDVSAIESFLLGGAADFVAYAVRIAVFSVMLFLLDWRLALVSLVVAPVFWAVARFFSRRIKQVSRESRRRSGSISVVVEEVLRNVPLVQAYGQQERESNRFTRAAEAKYRAEMSYARLRGVYSPLINGVEMIGALVVIGYGAWQVSHGRLTVGELLVFVTLLSRLYGPIRGINGLMTSAYAAAASAERLVEILDERPSVTDPPSPRELPSQPSVVELHEVSFTYPETSTRALDKVSLRVGTGQVLALVGASGAGKSTIARLLLRFHDPDDGQVTVDGIDLRDLRLDDLRQNIAVVLQETLVFDGTIRDNIAYGRPGATDAEIEAAARAADAHDFVMAMPDGYDTRIGERGSRLSGGQRQRIAIARAMIRDAPVLLMDEPTTGLDPQSGARVLEPARRLMAGRTTIVISHDLLLARDATEIVVLDHGAIVERGTHDELLKRGGHYRQLYRSSGLALHRRQRFTGVAPVPTRGIAAGPTSPALAGAGHSTATLPNPSEGRTVLPWP</sequence>
<dbReference type="InterPro" id="IPR027417">
    <property type="entry name" value="P-loop_NTPase"/>
</dbReference>
<dbReference type="SMART" id="SM00382">
    <property type="entry name" value="AAA"/>
    <property type="match status" value="1"/>
</dbReference>
<keyword evidence="3" id="KW-1003">Cell membrane</keyword>
<dbReference type="AlphaFoldDB" id="A0A8J3LNM9"/>
<feature type="transmembrane region" description="Helical" evidence="12">
    <location>
        <begin position="274"/>
        <end position="297"/>
    </location>
</feature>
<dbReference type="InterPro" id="IPR003593">
    <property type="entry name" value="AAA+_ATPase"/>
</dbReference>
<dbReference type="PROSITE" id="PS00211">
    <property type="entry name" value="ABC_TRANSPORTER_1"/>
    <property type="match status" value="1"/>
</dbReference>
<dbReference type="InterPro" id="IPR036640">
    <property type="entry name" value="ABC1_TM_sf"/>
</dbReference>
<organism evidence="15 16">
    <name type="scientific">Planosporangium flavigriseum</name>
    <dbReference type="NCBI Taxonomy" id="373681"/>
    <lineage>
        <taxon>Bacteria</taxon>
        <taxon>Bacillati</taxon>
        <taxon>Actinomycetota</taxon>
        <taxon>Actinomycetes</taxon>
        <taxon>Micromonosporales</taxon>
        <taxon>Micromonosporaceae</taxon>
        <taxon>Planosporangium</taxon>
    </lineage>
</organism>
<evidence type="ECO:0000259" key="14">
    <source>
        <dbReference type="PROSITE" id="PS50929"/>
    </source>
</evidence>
<reference evidence="15" key="1">
    <citation type="submission" date="2021-01" db="EMBL/GenBank/DDBJ databases">
        <title>Whole genome shotgun sequence of Planosporangium flavigriseum NBRC 105377.</title>
        <authorList>
            <person name="Komaki H."/>
            <person name="Tamura T."/>
        </authorList>
    </citation>
    <scope>NUCLEOTIDE SEQUENCE</scope>
    <source>
        <strain evidence="15">NBRC 105377</strain>
    </source>
</reference>
<dbReference type="Gene3D" id="3.40.50.300">
    <property type="entry name" value="P-loop containing nucleotide triphosphate hydrolases"/>
    <property type="match status" value="1"/>
</dbReference>
<evidence type="ECO:0000256" key="5">
    <source>
        <dbReference type="ARBA" id="ARBA00022692"/>
    </source>
</evidence>
<feature type="domain" description="ABC transporter" evidence="13">
    <location>
        <begin position="369"/>
        <end position="604"/>
    </location>
</feature>
<feature type="transmembrane region" description="Helical" evidence="12">
    <location>
        <begin position="192"/>
        <end position="210"/>
    </location>
</feature>
<evidence type="ECO:0000256" key="7">
    <source>
        <dbReference type="ARBA" id="ARBA00022840"/>
    </source>
</evidence>
<gene>
    <name evidence="15" type="primary">msbA</name>
    <name evidence="15" type="ORF">Pfl04_44360</name>
</gene>
<evidence type="ECO:0000256" key="3">
    <source>
        <dbReference type="ARBA" id="ARBA00022475"/>
    </source>
</evidence>
<accession>A0A8J3LNM9</accession>
<dbReference type="PROSITE" id="PS50893">
    <property type="entry name" value="ABC_TRANSPORTER_2"/>
    <property type="match status" value="1"/>
</dbReference>
<keyword evidence="7" id="KW-0067">ATP-binding</keyword>
<dbReference type="InterPro" id="IPR039421">
    <property type="entry name" value="Type_1_exporter"/>
</dbReference>
<comment type="similarity">
    <text evidence="10">Belongs to the ABC transporter superfamily. Siderophore-Fe(3+) uptake transporter (SIUT) (TC 3.A.1.21) family.</text>
</comment>
<keyword evidence="16" id="KW-1185">Reference proteome</keyword>
<feature type="region of interest" description="Disordered" evidence="11">
    <location>
        <begin position="621"/>
        <end position="658"/>
    </location>
</feature>
<dbReference type="InterPro" id="IPR003439">
    <property type="entry name" value="ABC_transporter-like_ATP-bd"/>
</dbReference>
<comment type="caution">
    <text evidence="15">The sequence shown here is derived from an EMBL/GenBank/DDBJ whole genome shotgun (WGS) entry which is preliminary data.</text>
</comment>
<feature type="domain" description="ABC transmembrane type-1" evidence="14">
    <location>
        <begin position="71"/>
        <end position="335"/>
    </location>
</feature>